<name>A0A7S2WB94_9STRA</name>
<sequence>MLKVFTLKELKHLPNSRFIRSSPHFTKPIRVEILEYKISPVLFVMKPTERRYKASKLFPCYSESPYRENPQKLTTSSRSTAMTGLASTSRSEFETKRFWRKRT</sequence>
<organism evidence="2">
    <name type="scientific">Mucochytrium quahogii</name>
    <dbReference type="NCBI Taxonomy" id="96639"/>
    <lineage>
        <taxon>Eukaryota</taxon>
        <taxon>Sar</taxon>
        <taxon>Stramenopiles</taxon>
        <taxon>Bigyra</taxon>
        <taxon>Labyrinthulomycetes</taxon>
        <taxon>Thraustochytrida</taxon>
        <taxon>Thraustochytriidae</taxon>
        <taxon>Mucochytrium</taxon>
    </lineage>
</organism>
<protein>
    <submittedName>
        <fullName evidence="2">Uncharacterized protein</fullName>
    </submittedName>
</protein>
<evidence type="ECO:0000313" key="2">
    <source>
        <dbReference type="EMBL" id="CAD9678922.1"/>
    </source>
</evidence>
<proteinExistence type="predicted"/>
<dbReference type="EMBL" id="HBHK01010148">
    <property type="protein sequence ID" value="CAD9678922.1"/>
    <property type="molecule type" value="Transcribed_RNA"/>
</dbReference>
<reference evidence="2" key="1">
    <citation type="submission" date="2021-01" db="EMBL/GenBank/DDBJ databases">
        <authorList>
            <person name="Corre E."/>
            <person name="Pelletier E."/>
            <person name="Niang G."/>
            <person name="Scheremetjew M."/>
            <person name="Finn R."/>
            <person name="Kale V."/>
            <person name="Holt S."/>
            <person name="Cochrane G."/>
            <person name="Meng A."/>
            <person name="Brown T."/>
            <person name="Cohen L."/>
        </authorList>
    </citation>
    <scope>NUCLEOTIDE SEQUENCE</scope>
    <source>
        <strain evidence="2">NY070348D</strain>
    </source>
</reference>
<accession>A0A7S2WB94</accession>
<feature type="region of interest" description="Disordered" evidence="1">
    <location>
        <begin position="66"/>
        <end position="103"/>
    </location>
</feature>
<feature type="compositionally biased region" description="Polar residues" evidence="1">
    <location>
        <begin position="71"/>
        <end position="90"/>
    </location>
</feature>
<dbReference type="AlphaFoldDB" id="A0A7S2WB94"/>
<evidence type="ECO:0000256" key="1">
    <source>
        <dbReference type="SAM" id="MobiDB-lite"/>
    </source>
</evidence>
<gene>
    <name evidence="2" type="ORF">QSP1433_LOCUS6363</name>
</gene>